<dbReference type="AlphaFoldDB" id="A0A0E9WLS5"/>
<evidence type="ECO:0000313" key="1">
    <source>
        <dbReference type="EMBL" id="JAH91236.1"/>
    </source>
</evidence>
<organism evidence="1">
    <name type="scientific">Anguilla anguilla</name>
    <name type="common">European freshwater eel</name>
    <name type="synonym">Muraena anguilla</name>
    <dbReference type="NCBI Taxonomy" id="7936"/>
    <lineage>
        <taxon>Eukaryota</taxon>
        <taxon>Metazoa</taxon>
        <taxon>Chordata</taxon>
        <taxon>Craniata</taxon>
        <taxon>Vertebrata</taxon>
        <taxon>Euteleostomi</taxon>
        <taxon>Actinopterygii</taxon>
        <taxon>Neopterygii</taxon>
        <taxon>Teleostei</taxon>
        <taxon>Anguilliformes</taxon>
        <taxon>Anguillidae</taxon>
        <taxon>Anguilla</taxon>
    </lineage>
</organism>
<accession>A0A0E9WLS5</accession>
<name>A0A0E9WLS5_ANGAN</name>
<reference evidence="1" key="1">
    <citation type="submission" date="2014-11" db="EMBL/GenBank/DDBJ databases">
        <authorList>
            <person name="Amaro Gonzalez C."/>
        </authorList>
    </citation>
    <scope>NUCLEOTIDE SEQUENCE</scope>
</reference>
<protein>
    <submittedName>
        <fullName evidence="1">Uncharacterized protein</fullName>
    </submittedName>
</protein>
<sequence length="65" mass="7522">MTLTIAKKTILMNWKSRSTINMALWKNLLIDYISVEKLSTSSNNSATEPHSIWSSLMDFLQTRFL</sequence>
<dbReference type="EMBL" id="GBXM01017341">
    <property type="protein sequence ID" value="JAH91236.1"/>
    <property type="molecule type" value="Transcribed_RNA"/>
</dbReference>
<reference evidence="1" key="2">
    <citation type="journal article" date="2015" name="Fish Shellfish Immunol.">
        <title>Early steps in the European eel (Anguilla anguilla)-Vibrio vulnificus interaction in the gills: Role of the RtxA13 toxin.</title>
        <authorList>
            <person name="Callol A."/>
            <person name="Pajuelo D."/>
            <person name="Ebbesson L."/>
            <person name="Teles M."/>
            <person name="MacKenzie S."/>
            <person name="Amaro C."/>
        </authorList>
    </citation>
    <scope>NUCLEOTIDE SEQUENCE</scope>
</reference>
<proteinExistence type="predicted"/>